<dbReference type="InterPro" id="IPR040079">
    <property type="entry name" value="Glutathione_S-Trfase"/>
</dbReference>
<dbReference type="AlphaFoldDB" id="D9SD92"/>
<evidence type="ECO:0000259" key="1">
    <source>
        <dbReference type="PROSITE" id="PS50404"/>
    </source>
</evidence>
<dbReference type="PANTHER" id="PTHR43968">
    <property type="match status" value="1"/>
</dbReference>
<evidence type="ECO:0000313" key="4">
    <source>
        <dbReference type="Proteomes" id="UP000001235"/>
    </source>
</evidence>
<dbReference type="Proteomes" id="UP000001235">
    <property type="component" value="Chromosome"/>
</dbReference>
<dbReference type="EMBL" id="CP002159">
    <property type="protein sequence ID" value="ADL56690.1"/>
    <property type="molecule type" value="Genomic_DNA"/>
</dbReference>
<dbReference type="Pfam" id="PF13410">
    <property type="entry name" value="GST_C_2"/>
    <property type="match status" value="1"/>
</dbReference>
<dbReference type="GO" id="GO:0016740">
    <property type="term" value="F:transferase activity"/>
    <property type="evidence" value="ECO:0007669"/>
    <property type="project" value="UniProtKB-KW"/>
</dbReference>
<evidence type="ECO:0000259" key="2">
    <source>
        <dbReference type="PROSITE" id="PS50405"/>
    </source>
</evidence>
<dbReference type="CDD" id="cd03196">
    <property type="entry name" value="GST_C_5"/>
    <property type="match status" value="1"/>
</dbReference>
<dbReference type="PROSITE" id="PS50405">
    <property type="entry name" value="GST_CTER"/>
    <property type="match status" value="1"/>
</dbReference>
<proteinExistence type="predicted"/>
<dbReference type="InterPro" id="IPR010987">
    <property type="entry name" value="Glutathione-S-Trfase_C-like"/>
</dbReference>
<gene>
    <name evidence="3" type="ordered locus">Galf_2694</name>
</gene>
<feature type="domain" description="GST N-terminal" evidence="1">
    <location>
        <begin position="2"/>
        <end position="81"/>
    </location>
</feature>
<dbReference type="RefSeq" id="WP_013294609.1">
    <property type="nucleotide sequence ID" value="NC_014394.1"/>
</dbReference>
<sequence length="208" mass="23484">MPHPILYSFRRCPYAIRARMALHASGVAFELREIELRSKPACMLIASPKGSVPVLVLPDEGVIDESREIMQWALHQHDPEGWLGVSDAYLLAAAPLIDINDNNFKTALDGYKYADSEASRAVCRAQGEDFLQSLEARLQMTRYLLADEQSIADAAIFPFIRQFAGVDKDWFEQSPYPALRIWLTGMINSRHFSAVMQKQAIWQANPES</sequence>
<dbReference type="SFLD" id="SFLDS00019">
    <property type="entry name" value="Glutathione_Transferase_(cytos"/>
    <property type="match status" value="1"/>
</dbReference>
<name>D9SD92_GALCS</name>
<dbReference type="eggNOG" id="COG0625">
    <property type="taxonomic scope" value="Bacteria"/>
</dbReference>
<reference evidence="3 4" key="1">
    <citation type="submission" date="2010-08" db="EMBL/GenBank/DDBJ databases">
        <title>Complete sequence of Gallionella capsiferriformans ES-2.</title>
        <authorList>
            <consortium name="US DOE Joint Genome Institute"/>
            <person name="Lucas S."/>
            <person name="Copeland A."/>
            <person name="Lapidus A."/>
            <person name="Cheng J.-F."/>
            <person name="Bruce D."/>
            <person name="Goodwin L."/>
            <person name="Pitluck S."/>
            <person name="Chertkov O."/>
            <person name="Davenport K.W."/>
            <person name="Detter J.C."/>
            <person name="Han C."/>
            <person name="Tapia R."/>
            <person name="Land M."/>
            <person name="Hauser L."/>
            <person name="Chang Y.-J."/>
            <person name="Jeffries C."/>
            <person name="Kyrpides N."/>
            <person name="Ivanova N."/>
            <person name="Mikhailova N."/>
            <person name="Shelobolina E.S."/>
            <person name="Picardal F."/>
            <person name="Roden E."/>
            <person name="Emerson D."/>
            <person name="Woyke T."/>
        </authorList>
    </citation>
    <scope>NUCLEOTIDE SEQUENCE [LARGE SCALE GENOMIC DNA]</scope>
    <source>
        <strain evidence="3 4">ES-2</strain>
    </source>
</reference>
<protein>
    <submittedName>
        <fullName evidence="3">Glutathione S-transferase domain</fullName>
    </submittedName>
</protein>
<dbReference type="STRING" id="395494.Galf_2694"/>
<dbReference type="SUPFAM" id="SSF47616">
    <property type="entry name" value="GST C-terminal domain-like"/>
    <property type="match status" value="1"/>
</dbReference>
<dbReference type="Gene3D" id="1.20.1050.10">
    <property type="match status" value="1"/>
</dbReference>
<keyword evidence="4" id="KW-1185">Reference proteome</keyword>
<dbReference type="InterPro" id="IPR036282">
    <property type="entry name" value="Glutathione-S-Trfase_C_sf"/>
</dbReference>
<organism evidence="3 4">
    <name type="scientific">Gallionella capsiferriformans (strain ES-2)</name>
    <name type="common">Gallionella ferruginea capsiferriformans (strain ES-2)</name>
    <dbReference type="NCBI Taxonomy" id="395494"/>
    <lineage>
        <taxon>Bacteria</taxon>
        <taxon>Pseudomonadati</taxon>
        <taxon>Pseudomonadota</taxon>
        <taxon>Betaproteobacteria</taxon>
        <taxon>Nitrosomonadales</taxon>
        <taxon>Gallionellaceae</taxon>
        <taxon>Gallionella</taxon>
    </lineage>
</organism>
<keyword evidence="3" id="KW-0808">Transferase</keyword>
<dbReference type="Pfam" id="PF13417">
    <property type="entry name" value="GST_N_3"/>
    <property type="match status" value="1"/>
</dbReference>
<dbReference type="InterPro" id="IPR036249">
    <property type="entry name" value="Thioredoxin-like_sf"/>
</dbReference>
<dbReference type="SUPFAM" id="SSF52833">
    <property type="entry name" value="Thioredoxin-like"/>
    <property type="match status" value="1"/>
</dbReference>
<dbReference type="OrthoDB" id="9813092at2"/>
<feature type="domain" description="GST C-terminal" evidence="2">
    <location>
        <begin position="59"/>
        <end position="208"/>
    </location>
</feature>
<accession>D9SD92</accession>
<dbReference type="PANTHER" id="PTHR43968:SF6">
    <property type="entry name" value="GLUTATHIONE S-TRANSFERASE OMEGA"/>
    <property type="match status" value="1"/>
</dbReference>
<dbReference type="HOGENOM" id="CLU_090620_0_0_4"/>
<dbReference type="PROSITE" id="PS50404">
    <property type="entry name" value="GST_NTER"/>
    <property type="match status" value="1"/>
</dbReference>
<dbReference type="InterPro" id="IPR050983">
    <property type="entry name" value="GST_Omega/HSP26"/>
</dbReference>
<dbReference type="KEGG" id="gca:Galf_2694"/>
<dbReference type="GO" id="GO:0005737">
    <property type="term" value="C:cytoplasm"/>
    <property type="evidence" value="ECO:0007669"/>
    <property type="project" value="TreeGrafter"/>
</dbReference>
<evidence type="ECO:0000313" key="3">
    <source>
        <dbReference type="EMBL" id="ADL56690.1"/>
    </source>
</evidence>
<dbReference type="Gene3D" id="3.40.30.10">
    <property type="entry name" value="Glutaredoxin"/>
    <property type="match status" value="1"/>
</dbReference>
<dbReference type="InterPro" id="IPR004045">
    <property type="entry name" value="Glutathione_S-Trfase_N"/>
</dbReference>